<dbReference type="SUPFAM" id="SSF55486">
    <property type="entry name" value="Metalloproteases ('zincins'), catalytic domain"/>
    <property type="match status" value="1"/>
</dbReference>
<dbReference type="GO" id="GO:0005886">
    <property type="term" value="C:plasma membrane"/>
    <property type="evidence" value="ECO:0007669"/>
    <property type="project" value="TreeGrafter"/>
</dbReference>
<dbReference type="CDD" id="cd04269">
    <property type="entry name" value="ZnMc_adamalysin_II_like"/>
    <property type="match status" value="1"/>
</dbReference>
<dbReference type="SMR" id="A0A5F9CXG2"/>
<dbReference type="FunFam" id="4.10.70.10:FF:000001">
    <property type="entry name" value="Disintegrin and metalloproteinase domain-containing protein 22"/>
    <property type="match status" value="1"/>
</dbReference>
<evidence type="ECO:0000259" key="4">
    <source>
        <dbReference type="PROSITE" id="PS50214"/>
    </source>
</evidence>
<dbReference type="GO" id="GO:0007155">
    <property type="term" value="P:cell adhesion"/>
    <property type="evidence" value="ECO:0007669"/>
    <property type="project" value="TreeGrafter"/>
</dbReference>
<evidence type="ECO:0000313" key="7">
    <source>
        <dbReference type="Proteomes" id="UP000001811"/>
    </source>
</evidence>
<feature type="domain" description="Peptidase M12B" evidence="5">
    <location>
        <begin position="156"/>
        <end position="353"/>
    </location>
</feature>
<dbReference type="AlphaFoldDB" id="A0A5F9CXG2"/>
<name>A0A5F9CXG2_RABIT</name>
<dbReference type="Pfam" id="PF01421">
    <property type="entry name" value="Reprolysin"/>
    <property type="match status" value="1"/>
</dbReference>
<evidence type="ECO:0000256" key="2">
    <source>
        <dbReference type="ARBA" id="ARBA00023157"/>
    </source>
</evidence>
<dbReference type="Gene3D" id="4.10.70.10">
    <property type="entry name" value="Disintegrin domain"/>
    <property type="match status" value="1"/>
</dbReference>
<protein>
    <recommendedName>
        <fullName evidence="8">ADAM metallopeptidase domain 32</fullName>
    </recommendedName>
</protein>
<dbReference type="Proteomes" id="UP000001811">
    <property type="component" value="Unplaced"/>
</dbReference>
<sequence length="678" mass="76320">MIPEKVEHGSFSTYSEMDMLLYVSERITKFSLIFRYFLVDTFMVYLYNQGSESSHSSHIQPQCYYQGYVEGYPNSIVTLSTCSGLRGILQFENVSYGIEPLESTVQFQHILYKLGNDNKELSSFNNDTKSLGKYSNDYNIYVGEKPEPPVPDIFPLYLEMYIVVDKALYEYLGSDSMIVTSKFIEIIGLINSMFTQFKITVMLSSLELWSDENKISTVGEAEELLQIFLKWKQSYLNLRPHDTAYLFIYRDYPDYVGAVFSGKICAPHYSAGVAVYPKEMTLEAFSVVVSQMLALSLGISYDDPKKCHCSEAICIMNPRATTSSGAKTFSSCSLSDFESFISNQDASCLQNKPQMQRQKRAVCGNRIVETGEDCDCGTQEQCGPQNCCDHRTCKLKKGLDCFEGPCCSGCRFKPHDTVCRETKHDECDFFDHCSGRSAQCAADKTIMDGNPCRKGTSMCFEGDCPDLNARCRSLFGPGSKNAPFECYEEIQSQMDRYGNCGKHEGKYRTCARRDLVCGRLICTYPSTTPYNRKGPGIIYALVRNKLCVTLDYRLNESDADPMDIQNGSACGTEKVNSWSGRQILSRLLLFQSSSLLWPGKAVEDGPSAWDLHPHGRPGEAPGSWLRISVVRRPQWPLRGEPTEKGRPFSQSLSLSLSVHSACQKKKRYGIIITDLINI</sequence>
<evidence type="ECO:0008006" key="8">
    <source>
        <dbReference type="Google" id="ProtNLM"/>
    </source>
</evidence>
<feature type="disulfide bond" evidence="3">
    <location>
        <begin position="309"/>
        <end position="314"/>
    </location>
</feature>
<dbReference type="GO" id="GO:0006508">
    <property type="term" value="P:proteolysis"/>
    <property type="evidence" value="ECO:0007669"/>
    <property type="project" value="InterPro"/>
</dbReference>
<dbReference type="Gene3D" id="3.40.390.10">
    <property type="entry name" value="Collagenase (Catalytic Domain)"/>
    <property type="match status" value="1"/>
</dbReference>
<dbReference type="GeneTree" id="ENSGT00940000161015"/>
<dbReference type="InterPro" id="IPR036436">
    <property type="entry name" value="Disintegrin_dom_sf"/>
</dbReference>
<dbReference type="PROSITE" id="PS50214">
    <property type="entry name" value="DISINTEGRIN_2"/>
    <property type="match status" value="1"/>
</dbReference>
<reference evidence="6 7" key="1">
    <citation type="journal article" date="2011" name="Nature">
        <title>A high-resolution map of human evolutionary constraint using 29 mammals.</title>
        <authorList>
            <person name="Lindblad-Toh K."/>
            <person name="Garber M."/>
            <person name="Zuk O."/>
            <person name="Lin M.F."/>
            <person name="Parker B.J."/>
            <person name="Washietl S."/>
            <person name="Kheradpour P."/>
            <person name="Ernst J."/>
            <person name="Jordan G."/>
            <person name="Mauceli E."/>
            <person name="Ward L.D."/>
            <person name="Lowe C.B."/>
            <person name="Holloway A.K."/>
            <person name="Clamp M."/>
            <person name="Gnerre S."/>
            <person name="Alfoldi J."/>
            <person name="Beal K."/>
            <person name="Chang J."/>
            <person name="Clawson H."/>
            <person name="Cuff J."/>
            <person name="Di Palma F."/>
            <person name="Fitzgerald S."/>
            <person name="Flicek P."/>
            <person name="Guttman M."/>
            <person name="Hubisz M.J."/>
            <person name="Jaffe D.B."/>
            <person name="Jungreis I."/>
            <person name="Kent W.J."/>
            <person name="Kostka D."/>
            <person name="Lara M."/>
            <person name="Martins A.L."/>
            <person name="Massingham T."/>
            <person name="Moltke I."/>
            <person name="Raney B.J."/>
            <person name="Rasmussen M.D."/>
            <person name="Robinson J."/>
            <person name="Stark A."/>
            <person name="Vilella A.J."/>
            <person name="Wen J."/>
            <person name="Xie X."/>
            <person name="Zody M.C."/>
            <person name="Baldwin J."/>
            <person name="Bloom T."/>
            <person name="Chin C.W."/>
            <person name="Heiman D."/>
            <person name="Nicol R."/>
            <person name="Nusbaum C."/>
            <person name="Young S."/>
            <person name="Wilkinson J."/>
            <person name="Worley K.C."/>
            <person name="Kovar C.L."/>
            <person name="Muzny D.M."/>
            <person name="Gibbs R.A."/>
            <person name="Cree A."/>
            <person name="Dihn H.H."/>
            <person name="Fowler G."/>
            <person name="Jhangiani S."/>
            <person name="Joshi V."/>
            <person name="Lee S."/>
            <person name="Lewis L.R."/>
            <person name="Nazareth L.V."/>
            <person name="Okwuonu G."/>
            <person name="Santibanez J."/>
            <person name="Warren W.C."/>
            <person name="Mardis E.R."/>
            <person name="Weinstock G.M."/>
            <person name="Wilson R.K."/>
            <person name="Delehaunty K."/>
            <person name="Dooling D."/>
            <person name="Fronik C."/>
            <person name="Fulton L."/>
            <person name="Fulton B."/>
            <person name="Graves T."/>
            <person name="Minx P."/>
            <person name="Sodergren E."/>
            <person name="Birney E."/>
            <person name="Margulies E.H."/>
            <person name="Herrero J."/>
            <person name="Green E.D."/>
            <person name="Haussler D."/>
            <person name="Siepel A."/>
            <person name="Goldman N."/>
            <person name="Pollard K.S."/>
            <person name="Pedersen J.S."/>
            <person name="Lander E.S."/>
            <person name="Kellis M."/>
        </authorList>
    </citation>
    <scope>NUCLEOTIDE SEQUENCE [LARGE SCALE GENOMIC DNA]</scope>
    <source>
        <strain evidence="7">Thorbecke</strain>
    </source>
</reference>
<dbReference type="PANTHER" id="PTHR11905:SF24">
    <property type="entry name" value="DISINTEGRIN AND METALLOPROTEINASE DOMAIN-CONTAINING PROTEIN 32"/>
    <property type="match status" value="1"/>
</dbReference>
<dbReference type="SMART" id="SM00608">
    <property type="entry name" value="ACR"/>
    <property type="match status" value="1"/>
</dbReference>
<dbReference type="Bgee" id="ENSOCUG00000013399">
    <property type="expression patterns" value="Expressed in testis and 6 other cell types or tissues"/>
</dbReference>
<dbReference type="Ensembl" id="ENSOCUT00000034972.1">
    <property type="protein sequence ID" value="ENSOCUP00000038178.1"/>
    <property type="gene ID" value="ENSOCUG00000013399.4"/>
</dbReference>
<dbReference type="GO" id="GO:0004222">
    <property type="term" value="F:metalloendopeptidase activity"/>
    <property type="evidence" value="ECO:0007669"/>
    <property type="project" value="InterPro"/>
</dbReference>
<reference evidence="6" key="2">
    <citation type="submission" date="2025-08" db="UniProtKB">
        <authorList>
            <consortium name="Ensembl"/>
        </authorList>
    </citation>
    <scope>IDENTIFICATION</scope>
    <source>
        <strain evidence="6">Thorbecke</strain>
    </source>
</reference>
<keyword evidence="2 3" id="KW-1015">Disulfide bond</keyword>
<dbReference type="InterPro" id="IPR006586">
    <property type="entry name" value="ADAM_Cys-rich"/>
</dbReference>
<proteinExistence type="predicted"/>
<evidence type="ECO:0000313" key="6">
    <source>
        <dbReference type="Ensembl" id="ENSOCUP00000038178.1"/>
    </source>
</evidence>
<accession>A0A5F9CXG2</accession>
<dbReference type="InterPro" id="IPR024079">
    <property type="entry name" value="MetalloPept_cat_dom_sf"/>
</dbReference>
<dbReference type="PROSITE" id="PS50215">
    <property type="entry name" value="ADAM_MEPRO"/>
    <property type="match status" value="1"/>
</dbReference>
<dbReference type="SUPFAM" id="SSF57552">
    <property type="entry name" value="Blood coagulation inhibitor (disintegrin)"/>
    <property type="match status" value="1"/>
</dbReference>
<feature type="domain" description="Disintegrin" evidence="4">
    <location>
        <begin position="360"/>
        <end position="448"/>
    </location>
</feature>
<evidence type="ECO:0000256" key="1">
    <source>
        <dbReference type="ARBA" id="ARBA00004167"/>
    </source>
</evidence>
<dbReference type="SMART" id="SM00050">
    <property type="entry name" value="DISIN"/>
    <property type="match status" value="1"/>
</dbReference>
<evidence type="ECO:0000259" key="5">
    <source>
        <dbReference type="PROSITE" id="PS50215"/>
    </source>
</evidence>
<dbReference type="GO" id="GO:0007339">
    <property type="term" value="P:binding of sperm to zona pellucida"/>
    <property type="evidence" value="ECO:0007669"/>
    <property type="project" value="TreeGrafter"/>
</dbReference>
<dbReference type="InParanoid" id="A0A5F9CXG2"/>
<dbReference type="PANTHER" id="PTHR11905">
    <property type="entry name" value="ADAM A DISINTEGRIN AND METALLOPROTEASE DOMAIN"/>
    <property type="match status" value="1"/>
</dbReference>
<dbReference type="Pfam" id="PF08516">
    <property type="entry name" value="ADAM_CR"/>
    <property type="match status" value="1"/>
</dbReference>
<dbReference type="GO" id="GO:0008584">
    <property type="term" value="P:male gonad development"/>
    <property type="evidence" value="ECO:0007669"/>
    <property type="project" value="TreeGrafter"/>
</dbReference>
<keyword evidence="7" id="KW-1185">Reference proteome</keyword>
<dbReference type="InterPro" id="IPR001762">
    <property type="entry name" value="Disintegrin_dom"/>
</dbReference>
<reference evidence="6" key="3">
    <citation type="submission" date="2025-09" db="UniProtKB">
        <authorList>
            <consortium name="Ensembl"/>
        </authorList>
    </citation>
    <scope>IDENTIFICATION</scope>
    <source>
        <strain evidence="6">Thorbecke</strain>
    </source>
</reference>
<dbReference type="InterPro" id="IPR034027">
    <property type="entry name" value="Reprolysin_adamalysin"/>
</dbReference>
<organism evidence="6 7">
    <name type="scientific">Oryctolagus cuniculus</name>
    <name type="common">Rabbit</name>
    <dbReference type="NCBI Taxonomy" id="9986"/>
    <lineage>
        <taxon>Eukaryota</taxon>
        <taxon>Metazoa</taxon>
        <taxon>Chordata</taxon>
        <taxon>Craniata</taxon>
        <taxon>Vertebrata</taxon>
        <taxon>Euteleostomi</taxon>
        <taxon>Mammalia</taxon>
        <taxon>Eutheria</taxon>
        <taxon>Euarchontoglires</taxon>
        <taxon>Glires</taxon>
        <taxon>Lagomorpha</taxon>
        <taxon>Leporidae</taxon>
        <taxon>Oryctolagus</taxon>
    </lineage>
</organism>
<comment type="caution">
    <text evidence="3">Lacks conserved residue(s) required for the propagation of feature annotation.</text>
</comment>
<comment type="subcellular location">
    <subcellularLocation>
        <location evidence="1">Membrane</location>
        <topology evidence="1">Single-pass membrane protein</topology>
    </subcellularLocation>
</comment>
<evidence type="ECO:0000256" key="3">
    <source>
        <dbReference type="PROSITE-ProRule" id="PRU00276"/>
    </source>
</evidence>
<dbReference type="Pfam" id="PF00200">
    <property type="entry name" value="Disintegrin"/>
    <property type="match status" value="1"/>
</dbReference>
<dbReference type="InterPro" id="IPR001590">
    <property type="entry name" value="Peptidase_M12B"/>
</dbReference>